<evidence type="ECO:0000256" key="8">
    <source>
        <dbReference type="HAMAP-Rule" id="MF_00083"/>
    </source>
</evidence>
<evidence type="ECO:0000313" key="12">
    <source>
        <dbReference type="Proteomes" id="UP000242958"/>
    </source>
</evidence>
<name>A0A2J8BBB1_9FIRM</name>
<dbReference type="GO" id="GO:0072344">
    <property type="term" value="P:rescue of stalled ribosome"/>
    <property type="evidence" value="ECO:0007669"/>
    <property type="project" value="UniProtKB-UniRule"/>
</dbReference>
<dbReference type="PANTHER" id="PTHR17224:SF1">
    <property type="entry name" value="PEPTIDYL-TRNA HYDROLASE"/>
    <property type="match status" value="1"/>
</dbReference>
<feature type="site" description="Stabilizes the basic form of H active site to accept a proton" evidence="8">
    <location>
        <position position="89"/>
    </location>
</feature>
<comment type="subunit">
    <text evidence="8">Monomer.</text>
</comment>
<evidence type="ECO:0000256" key="1">
    <source>
        <dbReference type="ARBA" id="ARBA00013260"/>
    </source>
</evidence>
<proteinExistence type="inferred from homology"/>
<dbReference type="HAMAP" id="MF_00083">
    <property type="entry name" value="Pept_tRNA_hydro_bact"/>
    <property type="match status" value="1"/>
</dbReference>
<protein>
    <recommendedName>
        <fullName evidence="7 8">Peptidyl-tRNA hydrolase</fullName>
        <shortName evidence="8">Pth</shortName>
        <ecNumber evidence="1 8">3.1.1.29</ecNumber>
    </recommendedName>
</protein>
<keyword evidence="3 8" id="KW-0378">Hydrolase</keyword>
<dbReference type="AlphaFoldDB" id="A0A2J8BBB1"/>
<evidence type="ECO:0000256" key="7">
    <source>
        <dbReference type="ARBA" id="ARBA00050038"/>
    </source>
</evidence>
<dbReference type="PROSITE" id="PS01195">
    <property type="entry name" value="PEPT_TRNA_HYDROL_1"/>
    <property type="match status" value="1"/>
</dbReference>
<keyword evidence="4 8" id="KW-0694">RNA-binding</keyword>
<dbReference type="EC" id="3.1.1.29" evidence="1 8"/>
<comment type="function">
    <text evidence="8">Hydrolyzes ribosome-free peptidyl-tRNAs (with 1 or more amino acids incorporated), which drop off the ribosome during protein synthesis, or as a result of ribosome stalling.</text>
</comment>
<keyword evidence="2 8" id="KW-0820">tRNA-binding</keyword>
<evidence type="ECO:0000256" key="2">
    <source>
        <dbReference type="ARBA" id="ARBA00022555"/>
    </source>
</evidence>
<dbReference type="InterPro" id="IPR036416">
    <property type="entry name" value="Pept_tRNA_hydro_sf"/>
</dbReference>
<dbReference type="GO" id="GO:0004045">
    <property type="term" value="F:peptidyl-tRNA hydrolase activity"/>
    <property type="evidence" value="ECO:0007669"/>
    <property type="project" value="UniProtKB-UniRule"/>
</dbReference>
<feature type="binding site" evidence="8">
    <location>
        <position position="64"/>
    </location>
    <ligand>
        <name>tRNA</name>
        <dbReference type="ChEBI" id="CHEBI:17843"/>
    </ligand>
</feature>
<sequence length="197" mass="21977">MIVGLGNPGKEYEQTKHNAGFMVIDALAARMDNTRWKCEMEALVATITYGGEKVLLVKPQTYMNDSGRAVRALLHWYKIETDHIYVVYDDMDLPIGRLRIRKNGSAGGHNGIKSILEQGCHDFIRFRLGIGRPLPHWTVVNHVLSPFPSATYTVFKDGVSYAADAVLGCLELGIDKGMNRFNIKKKAKDAVVEIKSV</sequence>
<dbReference type="GO" id="GO:0005737">
    <property type="term" value="C:cytoplasm"/>
    <property type="evidence" value="ECO:0007669"/>
    <property type="project" value="UniProtKB-SubCell"/>
</dbReference>
<dbReference type="Pfam" id="PF01195">
    <property type="entry name" value="Pept_tRNA_hydro"/>
    <property type="match status" value="1"/>
</dbReference>
<evidence type="ECO:0000256" key="10">
    <source>
        <dbReference type="RuleBase" id="RU004320"/>
    </source>
</evidence>
<dbReference type="NCBIfam" id="TIGR00447">
    <property type="entry name" value="pth"/>
    <property type="match status" value="1"/>
</dbReference>
<evidence type="ECO:0000256" key="3">
    <source>
        <dbReference type="ARBA" id="ARBA00022801"/>
    </source>
</evidence>
<evidence type="ECO:0000256" key="4">
    <source>
        <dbReference type="ARBA" id="ARBA00022884"/>
    </source>
</evidence>
<dbReference type="Gene3D" id="3.40.50.1470">
    <property type="entry name" value="Peptidyl-tRNA hydrolase"/>
    <property type="match status" value="1"/>
</dbReference>
<dbReference type="CDD" id="cd00462">
    <property type="entry name" value="PTH"/>
    <property type="match status" value="1"/>
</dbReference>
<comment type="caution">
    <text evidence="11">The sequence shown here is derived from an EMBL/GenBank/DDBJ whole genome shotgun (WGS) entry which is preliminary data.</text>
</comment>
<reference evidence="11 12" key="1">
    <citation type="submission" date="2017-05" db="EMBL/GenBank/DDBJ databases">
        <authorList>
            <person name="Song R."/>
            <person name="Chenine A.L."/>
            <person name="Ruprecht R.M."/>
        </authorList>
    </citation>
    <scope>NUCLEOTIDE SEQUENCE [LARGE SCALE GENOMIC DNA]</scope>
    <source>
        <strain evidence="11 12">KA00229</strain>
    </source>
</reference>
<comment type="subcellular location">
    <subcellularLocation>
        <location evidence="8">Cytoplasm</location>
    </subcellularLocation>
</comment>
<feature type="site" description="Discriminates between blocked and unblocked aminoacyl-tRNA" evidence="8">
    <location>
        <position position="7"/>
    </location>
</feature>
<feature type="binding site" evidence="8">
    <location>
        <position position="12"/>
    </location>
    <ligand>
        <name>tRNA</name>
        <dbReference type="ChEBI" id="CHEBI:17843"/>
    </ligand>
</feature>
<comment type="catalytic activity">
    <reaction evidence="6 8 9">
        <text>an N-acyl-L-alpha-aminoacyl-tRNA + H2O = an N-acyl-L-amino acid + a tRNA + H(+)</text>
        <dbReference type="Rhea" id="RHEA:54448"/>
        <dbReference type="Rhea" id="RHEA-COMP:10123"/>
        <dbReference type="Rhea" id="RHEA-COMP:13883"/>
        <dbReference type="ChEBI" id="CHEBI:15377"/>
        <dbReference type="ChEBI" id="CHEBI:15378"/>
        <dbReference type="ChEBI" id="CHEBI:59874"/>
        <dbReference type="ChEBI" id="CHEBI:78442"/>
        <dbReference type="ChEBI" id="CHEBI:138191"/>
        <dbReference type="EC" id="3.1.1.29"/>
    </reaction>
</comment>
<feature type="binding site" evidence="8">
    <location>
        <position position="110"/>
    </location>
    <ligand>
        <name>tRNA</name>
        <dbReference type="ChEBI" id="CHEBI:17843"/>
    </ligand>
</feature>
<dbReference type="GO" id="GO:0006515">
    <property type="term" value="P:protein quality control for misfolded or incompletely synthesized proteins"/>
    <property type="evidence" value="ECO:0007669"/>
    <property type="project" value="UniProtKB-UniRule"/>
</dbReference>
<comment type="function">
    <text evidence="8">Catalyzes the release of premature peptidyl moieties from peptidyl-tRNA molecules trapped in stalled 50S ribosomal subunits, and thus maintains levels of free tRNAs and 50S ribosomes.</text>
</comment>
<evidence type="ECO:0000256" key="6">
    <source>
        <dbReference type="ARBA" id="ARBA00048707"/>
    </source>
</evidence>
<accession>A0A2J8BBB1</accession>
<feature type="active site" description="Proton acceptor" evidence="8">
    <location>
        <position position="17"/>
    </location>
</feature>
<feature type="binding site" evidence="8">
    <location>
        <position position="62"/>
    </location>
    <ligand>
        <name>tRNA</name>
        <dbReference type="ChEBI" id="CHEBI:17843"/>
    </ligand>
</feature>
<dbReference type="Proteomes" id="UP000242958">
    <property type="component" value="Unassembled WGS sequence"/>
</dbReference>
<dbReference type="SUPFAM" id="SSF53178">
    <property type="entry name" value="Peptidyl-tRNA hydrolase-like"/>
    <property type="match status" value="1"/>
</dbReference>
<dbReference type="InterPro" id="IPR018171">
    <property type="entry name" value="Pept_tRNA_hydro_CS"/>
</dbReference>
<keyword evidence="8" id="KW-0963">Cytoplasm</keyword>
<dbReference type="EMBL" id="NFMF01000004">
    <property type="protein sequence ID" value="PNH22058.1"/>
    <property type="molecule type" value="Genomic_DNA"/>
</dbReference>
<dbReference type="RefSeq" id="WP_102889341.1">
    <property type="nucleotide sequence ID" value="NZ_NFMF01000004.1"/>
</dbReference>
<dbReference type="InterPro" id="IPR001328">
    <property type="entry name" value="Pept_tRNA_hydro"/>
</dbReference>
<dbReference type="PANTHER" id="PTHR17224">
    <property type="entry name" value="PEPTIDYL-TRNA HYDROLASE"/>
    <property type="match status" value="1"/>
</dbReference>
<organism evidence="11 12">
    <name type="scientific">Megasphaera hutchinsoni</name>
    <dbReference type="NCBI Taxonomy" id="1588748"/>
    <lineage>
        <taxon>Bacteria</taxon>
        <taxon>Bacillati</taxon>
        <taxon>Bacillota</taxon>
        <taxon>Negativicutes</taxon>
        <taxon>Veillonellales</taxon>
        <taxon>Veillonellaceae</taxon>
        <taxon>Megasphaera</taxon>
    </lineage>
</organism>
<gene>
    <name evidence="8" type="primary">pth</name>
    <name evidence="11" type="ORF">CAL30_03455</name>
</gene>
<evidence type="ECO:0000256" key="5">
    <source>
        <dbReference type="ARBA" id="ARBA00038063"/>
    </source>
</evidence>
<evidence type="ECO:0000256" key="9">
    <source>
        <dbReference type="RuleBase" id="RU000673"/>
    </source>
</evidence>
<comment type="similarity">
    <text evidence="5 8 10">Belongs to the PTH family.</text>
</comment>
<dbReference type="GO" id="GO:0000049">
    <property type="term" value="F:tRNA binding"/>
    <property type="evidence" value="ECO:0007669"/>
    <property type="project" value="UniProtKB-UniRule"/>
</dbReference>
<evidence type="ECO:0000313" key="11">
    <source>
        <dbReference type="EMBL" id="PNH22058.1"/>
    </source>
</evidence>
<dbReference type="FunFam" id="3.40.50.1470:FF:000001">
    <property type="entry name" value="Peptidyl-tRNA hydrolase"/>
    <property type="match status" value="1"/>
</dbReference>
<dbReference type="PROSITE" id="PS01196">
    <property type="entry name" value="PEPT_TRNA_HYDROL_2"/>
    <property type="match status" value="1"/>
</dbReference>